<dbReference type="RefSeq" id="WP_130982615.1">
    <property type="nucleotide sequence ID" value="NZ_SISG01000001.1"/>
</dbReference>
<keyword evidence="3" id="KW-1185">Reference proteome</keyword>
<evidence type="ECO:0000256" key="1">
    <source>
        <dbReference type="SAM" id="Phobius"/>
    </source>
</evidence>
<dbReference type="EMBL" id="SISG01000001">
    <property type="protein sequence ID" value="TBN58440.1"/>
    <property type="molecule type" value="Genomic_DNA"/>
</dbReference>
<evidence type="ECO:0000313" key="3">
    <source>
        <dbReference type="Proteomes" id="UP000294194"/>
    </source>
</evidence>
<feature type="transmembrane region" description="Helical" evidence="1">
    <location>
        <begin position="68"/>
        <end position="90"/>
    </location>
</feature>
<protein>
    <submittedName>
        <fullName evidence="2">Uncharacterized protein</fullName>
    </submittedName>
</protein>
<accession>A0A4Q9H143</accession>
<keyword evidence="1" id="KW-1133">Transmembrane helix</keyword>
<proteinExistence type="predicted"/>
<gene>
    <name evidence="2" type="ORF">EYE40_14140</name>
</gene>
<feature type="transmembrane region" description="Helical" evidence="1">
    <location>
        <begin position="96"/>
        <end position="119"/>
    </location>
</feature>
<reference evidence="3" key="1">
    <citation type="submission" date="2019-02" db="EMBL/GenBank/DDBJ databases">
        <title>Glaciihabitans arcticus sp. nov., a psychrotolerant bacterium isolated from polar soil.</title>
        <authorList>
            <person name="Dahal R.H."/>
        </authorList>
    </citation>
    <scope>NUCLEOTIDE SEQUENCE [LARGE SCALE GENOMIC DNA]</scope>
    <source>
        <strain evidence="3">RP-3-7</strain>
    </source>
</reference>
<dbReference type="AlphaFoldDB" id="A0A4Q9H143"/>
<dbReference type="Proteomes" id="UP000294194">
    <property type="component" value="Unassembled WGS sequence"/>
</dbReference>
<organism evidence="2 3">
    <name type="scientific">Glaciihabitans arcticus</name>
    <dbReference type="NCBI Taxonomy" id="2668039"/>
    <lineage>
        <taxon>Bacteria</taxon>
        <taxon>Bacillati</taxon>
        <taxon>Actinomycetota</taxon>
        <taxon>Actinomycetes</taxon>
        <taxon>Micrococcales</taxon>
        <taxon>Microbacteriaceae</taxon>
        <taxon>Glaciihabitans</taxon>
    </lineage>
</organism>
<comment type="caution">
    <text evidence="2">The sequence shown here is derived from an EMBL/GenBank/DDBJ whole genome shotgun (WGS) entry which is preliminary data.</text>
</comment>
<sequence>MAQRTAGIEVFRPLSRSVTSRSAAPAEQSDSGTWLMGACAALLALLFAAVQGYAIVAVGGGDYSIARTLATVAIVGTVITGLLGLVALLFGFGRRWGAIAVVLSILANPLALTRILGVLDTISS</sequence>
<name>A0A4Q9H143_9MICO</name>
<evidence type="ECO:0000313" key="2">
    <source>
        <dbReference type="EMBL" id="TBN58440.1"/>
    </source>
</evidence>
<keyword evidence="1" id="KW-0472">Membrane</keyword>
<feature type="transmembrane region" description="Helical" evidence="1">
    <location>
        <begin position="34"/>
        <end position="56"/>
    </location>
</feature>
<keyword evidence="1" id="KW-0812">Transmembrane</keyword>